<protein>
    <recommendedName>
        <fullName evidence="2">Rad4 beta-hairpin domain-containing protein</fullName>
    </recommendedName>
</protein>
<feature type="region of interest" description="Disordered" evidence="1">
    <location>
        <begin position="112"/>
        <end position="148"/>
    </location>
</feature>
<evidence type="ECO:0000259" key="2">
    <source>
        <dbReference type="SMART" id="SM01032"/>
    </source>
</evidence>
<dbReference type="InterPro" id="IPR018328">
    <property type="entry name" value="Rad4_beta-hairpin_dom3"/>
</dbReference>
<feature type="compositionally biased region" description="Basic and acidic residues" evidence="1">
    <location>
        <begin position="204"/>
        <end position="216"/>
    </location>
</feature>
<dbReference type="PANTHER" id="PTHR12135:SF0">
    <property type="entry name" value="DNA REPAIR PROTEIN COMPLEMENTING XP-C CELLS"/>
    <property type="match status" value="1"/>
</dbReference>
<accession>A0A3S5B0G3</accession>
<feature type="compositionally biased region" description="Basic residues" evidence="1">
    <location>
        <begin position="131"/>
        <end position="141"/>
    </location>
</feature>
<feature type="compositionally biased region" description="Basic and acidic residues" evidence="1">
    <location>
        <begin position="120"/>
        <end position="130"/>
    </location>
</feature>
<dbReference type="SMART" id="SM01032">
    <property type="entry name" value="BHD_3"/>
    <property type="match status" value="1"/>
</dbReference>
<dbReference type="AlphaFoldDB" id="A0A3S5B0G3"/>
<name>A0A3S5B0G3_9PLAT</name>
<dbReference type="Gene3D" id="3.30.70.2460">
    <property type="entry name" value="Rad4, beta-hairpin domain BHD3"/>
    <property type="match status" value="1"/>
</dbReference>
<dbReference type="GO" id="GO:0003684">
    <property type="term" value="F:damaged DNA binding"/>
    <property type="evidence" value="ECO:0007669"/>
    <property type="project" value="InterPro"/>
</dbReference>
<gene>
    <name evidence="3" type="ORF">PXEA_LOCUS3126</name>
</gene>
<dbReference type="InterPro" id="IPR004583">
    <property type="entry name" value="DNA_repair_Rad4"/>
</dbReference>
<dbReference type="GO" id="GO:0006298">
    <property type="term" value="P:mismatch repair"/>
    <property type="evidence" value="ECO:0007669"/>
    <property type="project" value="TreeGrafter"/>
</dbReference>
<dbReference type="GO" id="GO:0005737">
    <property type="term" value="C:cytoplasm"/>
    <property type="evidence" value="ECO:0007669"/>
    <property type="project" value="TreeGrafter"/>
</dbReference>
<dbReference type="GO" id="GO:0071942">
    <property type="term" value="C:XPC complex"/>
    <property type="evidence" value="ECO:0007669"/>
    <property type="project" value="TreeGrafter"/>
</dbReference>
<feature type="compositionally biased region" description="Basic residues" evidence="1">
    <location>
        <begin position="289"/>
        <end position="298"/>
    </location>
</feature>
<dbReference type="Pfam" id="PF10405">
    <property type="entry name" value="BHD_3"/>
    <property type="match status" value="1"/>
</dbReference>
<reference evidence="3" key="1">
    <citation type="submission" date="2018-11" db="EMBL/GenBank/DDBJ databases">
        <authorList>
            <consortium name="Pathogen Informatics"/>
        </authorList>
    </citation>
    <scope>NUCLEOTIDE SEQUENCE</scope>
</reference>
<dbReference type="OrthoDB" id="300780at2759"/>
<evidence type="ECO:0000313" key="3">
    <source>
        <dbReference type="EMBL" id="VEL09686.1"/>
    </source>
</evidence>
<feature type="compositionally biased region" description="Basic and acidic residues" evidence="1">
    <location>
        <begin position="311"/>
        <end position="328"/>
    </location>
</feature>
<feature type="domain" description="Rad4 beta-hairpin" evidence="2">
    <location>
        <begin position="11"/>
        <end position="59"/>
    </location>
</feature>
<feature type="compositionally biased region" description="Low complexity" evidence="1">
    <location>
        <begin position="300"/>
        <end position="309"/>
    </location>
</feature>
<feature type="region of interest" description="Disordered" evidence="1">
    <location>
        <begin position="289"/>
        <end position="359"/>
    </location>
</feature>
<comment type="caution">
    <text evidence="3">The sequence shown here is derived from an EMBL/GenBank/DDBJ whole genome shotgun (WGS) entry which is preliminary data.</text>
</comment>
<feature type="region of interest" description="Disordered" evidence="1">
    <location>
        <begin position="189"/>
        <end position="228"/>
    </location>
</feature>
<feature type="compositionally biased region" description="Acidic residues" evidence="1">
    <location>
        <begin position="194"/>
        <end position="203"/>
    </location>
</feature>
<dbReference type="PANTHER" id="PTHR12135">
    <property type="entry name" value="DNA REPAIR PROTEIN XP-C / RAD4"/>
    <property type="match status" value="1"/>
</dbReference>
<dbReference type="GO" id="GO:0003697">
    <property type="term" value="F:single-stranded DNA binding"/>
    <property type="evidence" value="ECO:0007669"/>
    <property type="project" value="TreeGrafter"/>
</dbReference>
<keyword evidence="4" id="KW-1185">Reference proteome</keyword>
<evidence type="ECO:0000256" key="1">
    <source>
        <dbReference type="SAM" id="MobiDB-lite"/>
    </source>
</evidence>
<evidence type="ECO:0000313" key="4">
    <source>
        <dbReference type="Proteomes" id="UP000784294"/>
    </source>
</evidence>
<dbReference type="EMBL" id="CAAALY010006974">
    <property type="protein sequence ID" value="VEL09686.1"/>
    <property type="molecule type" value="Genomic_DNA"/>
</dbReference>
<feature type="compositionally biased region" description="Basic and acidic residues" evidence="1">
    <location>
        <begin position="340"/>
        <end position="359"/>
    </location>
</feature>
<dbReference type="GO" id="GO:0000111">
    <property type="term" value="C:nucleotide-excision repair factor 2 complex"/>
    <property type="evidence" value="ECO:0007669"/>
    <property type="project" value="TreeGrafter"/>
</dbReference>
<organism evidence="3 4">
    <name type="scientific">Protopolystoma xenopodis</name>
    <dbReference type="NCBI Taxonomy" id="117903"/>
    <lineage>
        <taxon>Eukaryota</taxon>
        <taxon>Metazoa</taxon>
        <taxon>Spiralia</taxon>
        <taxon>Lophotrochozoa</taxon>
        <taxon>Platyhelminthes</taxon>
        <taxon>Monogenea</taxon>
        <taxon>Polyopisthocotylea</taxon>
        <taxon>Polystomatidea</taxon>
        <taxon>Polystomatidae</taxon>
        <taxon>Protopolystoma</taxon>
    </lineage>
</organism>
<proteinExistence type="predicted"/>
<sequence length="359" mass="39680">MPCQFVWFIVGIQPIAKKLGIDIVQAMVGWTFHGAGWVHPNFDGFVVCREDIPILMDAWRQARRDQLKAAAEERTQRSISNWQRLVRGLQLWQRVQAQFELVSSAVSTCKPLGAGQKVPQEAKHSTESGRGRRGGKGRVRGSGKSQEASSFIIAAQDQIGKPEAGDLTYFGDSRLHDELTTHGCSKEIEKLEDSEPEAQLDAEEQLHESVQADRKQASGAPPDPITSVLPASSFTQLASHKWRCLDSLMPFGNPADLPTLFPAGQRCSYRQSRARGSCARRGGFSGPCVKRRIRKKRSGSTDSSESVSSTADKENSISSHESDGEWQRPKALPAALTKQDLPRRSSRRCPDRKSAFQKA</sequence>
<dbReference type="InterPro" id="IPR042488">
    <property type="entry name" value="Rad4_BHD3_sf"/>
</dbReference>
<dbReference type="GO" id="GO:0006289">
    <property type="term" value="P:nucleotide-excision repair"/>
    <property type="evidence" value="ECO:0007669"/>
    <property type="project" value="InterPro"/>
</dbReference>
<dbReference type="Proteomes" id="UP000784294">
    <property type="component" value="Unassembled WGS sequence"/>
</dbReference>